<protein>
    <recommendedName>
        <fullName evidence="4">DUF4148 domain-containing protein</fullName>
    </recommendedName>
</protein>
<dbReference type="Proteomes" id="UP000184693">
    <property type="component" value="Unassembled WGS sequence"/>
</dbReference>
<sequence>MKLLIQAVVLAIAIATPIACFAQAEEPLTRAQILVELIQLEQAGYRPAEGVDPNYPADIQAAETRVAAKNGKTNSVGGAVGSISASGAHADPGH</sequence>
<proteinExistence type="predicted"/>
<name>A0A1N6KC99_9BURK</name>
<evidence type="ECO:0000256" key="1">
    <source>
        <dbReference type="SAM" id="SignalP"/>
    </source>
</evidence>
<accession>A0A1N6KC99</accession>
<keyword evidence="1" id="KW-0732">Signal</keyword>
<evidence type="ECO:0008006" key="4">
    <source>
        <dbReference type="Google" id="ProtNLM"/>
    </source>
</evidence>
<dbReference type="InterPro" id="IPR025421">
    <property type="entry name" value="DUF4148"/>
</dbReference>
<gene>
    <name evidence="2" type="ORF">SAMN05444168_6772</name>
</gene>
<dbReference type="Pfam" id="PF13663">
    <property type="entry name" value="DUF4148"/>
    <property type="match status" value="1"/>
</dbReference>
<organism evidence="2 3">
    <name type="scientific">Paraburkholderia phenazinium</name>
    <dbReference type="NCBI Taxonomy" id="60549"/>
    <lineage>
        <taxon>Bacteria</taxon>
        <taxon>Pseudomonadati</taxon>
        <taxon>Pseudomonadota</taxon>
        <taxon>Betaproteobacteria</taxon>
        <taxon>Burkholderiales</taxon>
        <taxon>Burkholderiaceae</taxon>
        <taxon>Paraburkholderia</taxon>
    </lineage>
</organism>
<reference evidence="2 3" key="1">
    <citation type="submission" date="2016-11" db="EMBL/GenBank/DDBJ databases">
        <authorList>
            <person name="Jaros S."/>
            <person name="Januszkiewicz K."/>
            <person name="Wedrychowicz H."/>
        </authorList>
    </citation>
    <scope>NUCLEOTIDE SEQUENCE [LARGE SCALE GENOMIC DNA]</scope>
    <source>
        <strain evidence="2 3">GAS86</strain>
    </source>
</reference>
<dbReference type="EMBL" id="FSRM01000002">
    <property type="protein sequence ID" value="SIO54219.1"/>
    <property type="molecule type" value="Genomic_DNA"/>
</dbReference>
<evidence type="ECO:0000313" key="2">
    <source>
        <dbReference type="EMBL" id="SIO54219.1"/>
    </source>
</evidence>
<dbReference type="RefSeq" id="WP_074268537.1">
    <property type="nucleotide sequence ID" value="NZ_FSRM01000002.1"/>
</dbReference>
<feature type="chain" id="PRO_5012862299" description="DUF4148 domain-containing protein" evidence="1">
    <location>
        <begin position="25"/>
        <end position="94"/>
    </location>
</feature>
<evidence type="ECO:0000313" key="3">
    <source>
        <dbReference type="Proteomes" id="UP000184693"/>
    </source>
</evidence>
<dbReference type="OrthoDB" id="9112534at2"/>
<feature type="signal peptide" evidence="1">
    <location>
        <begin position="1"/>
        <end position="24"/>
    </location>
</feature>
<dbReference type="AlphaFoldDB" id="A0A1N6KC99"/>